<sequence>MTEGQGNRSTLFWLAQQDTRIKLLIRRTRGRTEILLHLYKYPSPVKDNCSLSSVKVVVLRRKIASGDRRNDVHLESGEAGNYEAYIGYL</sequence>
<protein>
    <recommendedName>
        <fullName evidence="2">U3 protein</fullName>
    </recommendedName>
</protein>
<evidence type="ECO:0000313" key="1">
    <source>
        <dbReference type="EMBL" id="ANV20585.1"/>
    </source>
</evidence>
<dbReference type="EMBL" id="KU559330">
    <property type="protein sequence ID" value="ANV20585.1"/>
    <property type="molecule type" value="Genomic_DNA"/>
</dbReference>
<evidence type="ECO:0008006" key="2">
    <source>
        <dbReference type="Google" id="ProtNLM"/>
    </source>
</evidence>
<proteinExistence type="predicted"/>
<organism evidence="1">
    <name type="scientific">Banana bunchy top virus</name>
    <name type="common">BBTV</name>
    <dbReference type="NCBI Taxonomy" id="12585"/>
    <lineage>
        <taxon>Viruses</taxon>
        <taxon>Monodnaviria</taxon>
        <taxon>Shotokuvirae</taxon>
        <taxon>Cressdnaviricota</taxon>
        <taxon>Arfiviricetes</taxon>
        <taxon>Mulpavirales</taxon>
        <taxon>Nanoviridae</taxon>
        <taxon>Babuvirus</taxon>
        <taxon>Babuvirus musae</taxon>
    </lineage>
</organism>
<organismHost>
    <name type="scientific">Musa</name>
    <dbReference type="NCBI Taxonomy" id="4640"/>
</organismHost>
<name>A0A1B1SJZ7_BBTV</name>
<reference evidence="1" key="1">
    <citation type="submission" date="2016-01" db="EMBL/GenBank/DDBJ databases">
        <authorList>
            <person name="Oliw E.H."/>
        </authorList>
    </citation>
    <scope>NUCLEOTIDE SEQUENCE</scope>
</reference>
<accession>A0A1B1SJZ7</accession>